<dbReference type="PANTHER" id="PTHR43084:SF1">
    <property type="entry name" value="PERSULFIDE DIOXYGENASE ETHE1, MITOCHONDRIAL"/>
    <property type="match status" value="1"/>
</dbReference>
<sequence length="294" mass="30808">MWLSRSCAAAAAARRALPLPLPLRPYCTRRAQRQGLLFRQLFEPVSCTYTYLLADLKTKEAVLIDPVLETAKRDAELVRELGLNLLYAANTHCHADHITGTGLLKKMLPGCRSVISRDSGALADILIHEGHALEFGAFALEARSTPGHTDGCLTYVLSDRTMAFTGDALLIRGCGCTDFQQGEGELGWDGMGGYVLPGGGVVNGYRGDEIWDMMVAAMAMGDLSKSCPAVATAMRNMAAGCQGDGRVCLWGSASGCCGDGGGALPGGSARGRWGCCAGGMARGSWGSHGALGGM</sequence>
<dbReference type="InterPro" id="IPR001279">
    <property type="entry name" value="Metallo-B-lactamas"/>
</dbReference>
<reference evidence="3" key="1">
    <citation type="submission" date="2025-08" db="UniProtKB">
        <authorList>
            <consortium name="Ensembl"/>
        </authorList>
    </citation>
    <scope>IDENTIFICATION</scope>
</reference>
<dbReference type="GO" id="GO:0042802">
    <property type="term" value="F:identical protein binding"/>
    <property type="evidence" value="ECO:0007669"/>
    <property type="project" value="Ensembl"/>
</dbReference>
<evidence type="ECO:0000313" key="4">
    <source>
        <dbReference type="Proteomes" id="UP000694380"/>
    </source>
</evidence>
<dbReference type="InterPro" id="IPR044528">
    <property type="entry name" value="POD-like_MBL-fold"/>
</dbReference>
<name>A0A8C3P590_CHRPI</name>
<evidence type="ECO:0000259" key="2">
    <source>
        <dbReference type="SMART" id="SM00849"/>
    </source>
</evidence>
<feature type="domain" description="Metallo-beta-lactamase" evidence="2">
    <location>
        <begin position="47"/>
        <end position="205"/>
    </location>
</feature>
<dbReference type="Ensembl" id="ENSCPBT00000021204.1">
    <property type="protein sequence ID" value="ENSCPBP00000017942.1"/>
    <property type="gene ID" value="ENSCPBG00000013116.1"/>
</dbReference>
<dbReference type="InterPro" id="IPR036866">
    <property type="entry name" value="RibonucZ/Hydroxyglut_hydro"/>
</dbReference>
<dbReference type="InterPro" id="IPR051682">
    <property type="entry name" value="Mito_Persulfide_Diox"/>
</dbReference>
<evidence type="ECO:0000313" key="3">
    <source>
        <dbReference type="Ensembl" id="ENSCPBP00000017942.1"/>
    </source>
</evidence>
<dbReference type="GO" id="GO:0070813">
    <property type="term" value="P:hydrogen sulfide metabolic process"/>
    <property type="evidence" value="ECO:0007669"/>
    <property type="project" value="Ensembl"/>
</dbReference>
<dbReference type="AlphaFoldDB" id="A0A8C3P590"/>
<dbReference type="Pfam" id="PF00753">
    <property type="entry name" value="Lactamase_B"/>
    <property type="match status" value="1"/>
</dbReference>
<dbReference type="Proteomes" id="UP000694380">
    <property type="component" value="Unplaced"/>
</dbReference>
<dbReference type="Gene3D" id="3.60.15.10">
    <property type="entry name" value="Ribonuclease Z/Hydroxyacylglutathione hydrolase-like"/>
    <property type="match status" value="1"/>
</dbReference>
<dbReference type="GeneTree" id="ENSGT00940000159046"/>
<keyword evidence="1" id="KW-0479">Metal-binding</keyword>
<dbReference type="CDD" id="cd07724">
    <property type="entry name" value="POD-like_MBL-fold"/>
    <property type="match status" value="1"/>
</dbReference>
<organism evidence="3 4">
    <name type="scientific">Chrysemys picta bellii</name>
    <name type="common">Western painted turtle</name>
    <name type="synonym">Emys bellii</name>
    <dbReference type="NCBI Taxonomy" id="8478"/>
    <lineage>
        <taxon>Eukaryota</taxon>
        <taxon>Metazoa</taxon>
        <taxon>Chordata</taxon>
        <taxon>Craniata</taxon>
        <taxon>Vertebrata</taxon>
        <taxon>Euteleostomi</taxon>
        <taxon>Archelosauria</taxon>
        <taxon>Testudinata</taxon>
        <taxon>Testudines</taxon>
        <taxon>Cryptodira</taxon>
        <taxon>Durocryptodira</taxon>
        <taxon>Testudinoidea</taxon>
        <taxon>Emydidae</taxon>
        <taxon>Chrysemys</taxon>
    </lineage>
</organism>
<dbReference type="PANTHER" id="PTHR43084">
    <property type="entry name" value="PERSULFIDE DIOXYGENASE ETHE1"/>
    <property type="match status" value="1"/>
</dbReference>
<protein>
    <submittedName>
        <fullName evidence="3">ETHE1 persulfide dioxygenase</fullName>
    </submittedName>
</protein>
<accession>A0A8C3P590</accession>
<dbReference type="GO" id="GO:0050313">
    <property type="term" value="F:sulfur dioxygenase activity"/>
    <property type="evidence" value="ECO:0007669"/>
    <property type="project" value="Ensembl"/>
</dbReference>
<dbReference type="GO" id="GO:0006749">
    <property type="term" value="P:glutathione metabolic process"/>
    <property type="evidence" value="ECO:0007669"/>
    <property type="project" value="Ensembl"/>
</dbReference>
<keyword evidence="4" id="KW-1185">Reference proteome</keyword>
<evidence type="ECO:0000256" key="1">
    <source>
        <dbReference type="ARBA" id="ARBA00022723"/>
    </source>
</evidence>
<dbReference type="GO" id="GO:0005506">
    <property type="term" value="F:iron ion binding"/>
    <property type="evidence" value="ECO:0007669"/>
    <property type="project" value="Ensembl"/>
</dbReference>
<proteinExistence type="predicted"/>
<dbReference type="SMART" id="SM00849">
    <property type="entry name" value="Lactamase_B"/>
    <property type="match status" value="1"/>
</dbReference>
<dbReference type="GO" id="GO:0005739">
    <property type="term" value="C:mitochondrion"/>
    <property type="evidence" value="ECO:0007669"/>
    <property type="project" value="Ensembl"/>
</dbReference>
<dbReference type="GO" id="GO:0005654">
    <property type="term" value="C:nucleoplasm"/>
    <property type="evidence" value="ECO:0007669"/>
    <property type="project" value="Ensembl"/>
</dbReference>
<dbReference type="SUPFAM" id="SSF56281">
    <property type="entry name" value="Metallo-hydrolase/oxidoreductase"/>
    <property type="match status" value="1"/>
</dbReference>
<reference evidence="3" key="2">
    <citation type="submission" date="2025-09" db="UniProtKB">
        <authorList>
            <consortium name="Ensembl"/>
        </authorList>
    </citation>
    <scope>IDENTIFICATION</scope>
</reference>
<gene>
    <name evidence="3" type="primary">ETHE1</name>
</gene>